<feature type="compositionally biased region" description="Basic residues" evidence="1">
    <location>
        <begin position="474"/>
        <end position="491"/>
    </location>
</feature>
<accession>A0AAV9ZM52</accession>
<feature type="region of interest" description="Disordered" evidence="1">
    <location>
        <begin position="454"/>
        <end position="505"/>
    </location>
</feature>
<dbReference type="Pfam" id="PF00856">
    <property type="entry name" value="SET"/>
    <property type="match status" value="1"/>
</dbReference>
<dbReference type="AlphaFoldDB" id="A0AAV9ZM52"/>
<organism evidence="3 4">
    <name type="scientific">Favolaschia claudopus</name>
    <dbReference type="NCBI Taxonomy" id="2862362"/>
    <lineage>
        <taxon>Eukaryota</taxon>
        <taxon>Fungi</taxon>
        <taxon>Dikarya</taxon>
        <taxon>Basidiomycota</taxon>
        <taxon>Agaricomycotina</taxon>
        <taxon>Agaricomycetes</taxon>
        <taxon>Agaricomycetidae</taxon>
        <taxon>Agaricales</taxon>
        <taxon>Marasmiineae</taxon>
        <taxon>Mycenaceae</taxon>
        <taxon>Favolaschia</taxon>
    </lineage>
</organism>
<evidence type="ECO:0000313" key="4">
    <source>
        <dbReference type="Proteomes" id="UP001362999"/>
    </source>
</evidence>
<evidence type="ECO:0000313" key="3">
    <source>
        <dbReference type="EMBL" id="KAK6985110.1"/>
    </source>
</evidence>
<sequence length="505" mass="56996">MDVDSRTPDPALFPEDLTHAVGLWFDHNPVRENDLPSFRRLPRRTLSNIQRYARADDVTVFLKALMFPDFFEPHPAPASYAVLTAVLRMSHKYDVATLGKRALVHVSSQFPTQLHDYESLASQEDPPWITELKDVDGPGFHSLTALARSLSIEQVNISFRLSRRALSKAWIVSLSQAHHSIWTRFASDHQVTMDVSWAEHLSQSPSLTASAAVTYDDAVVLSLFGQRKHRPPHRAHTIARMSAREDDAIPHACAEILQRRLNANKAALFTCATSPRAFELAINELLALPEWTAQTFPNQGLAFRAIKWLAQAHLTMLAPWASTRLKLFRFDPNDHIQFGVFAHHDIPANVLLPELLGQLSRDNVNMSSKVETTHLSEMFARNGTTRVLYGPIRFVNHSCNPNSTYEELRYNSERTISVRTLRPIQSGQQVTVDYGPGFFDADHICACDVCRPTSSTDPPAPSPVIPVDPDQKRQARNRKNAKQHEKRRKTSRVQDLSLLPTVHTK</sequence>
<dbReference type="PROSITE" id="PS50280">
    <property type="entry name" value="SET"/>
    <property type="match status" value="1"/>
</dbReference>
<name>A0AAV9ZM52_9AGAR</name>
<protein>
    <recommendedName>
        <fullName evidence="2">SET domain-containing protein</fullName>
    </recommendedName>
</protein>
<dbReference type="InterPro" id="IPR046341">
    <property type="entry name" value="SET_dom_sf"/>
</dbReference>
<keyword evidence="4" id="KW-1185">Reference proteome</keyword>
<dbReference type="SUPFAM" id="SSF82199">
    <property type="entry name" value="SET domain"/>
    <property type="match status" value="1"/>
</dbReference>
<feature type="domain" description="SET" evidence="2">
    <location>
        <begin position="323"/>
        <end position="435"/>
    </location>
</feature>
<dbReference type="Gene3D" id="2.170.270.10">
    <property type="entry name" value="SET domain"/>
    <property type="match status" value="1"/>
</dbReference>
<comment type="caution">
    <text evidence="3">The sequence shown here is derived from an EMBL/GenBank/DDBJ whole genome shotgun (WGS) entry which is preliminary data.</text>
</comment>
<dbReference type="Proteomes" id="UP001362999">
    <property type="component" value="Unassembled WGS sequence"/>
</dbReference>
<gene>
    <name evidence="3" type="ORF">R3P38DRAFT_3291968</name>
</gene>
<evidence type="ECO:0000259" key="2">
    <source>
        <dbReference type="PROSITE" id="PS50280"/>
    </source>
</evidence>
<proteinExistence type="predicted"/>
<reference evidence="3 4" key="1">
    <citation type="journal article" date="2024" name="J Genomics">
        <title>Draft genome sequencing and assembly of Favolaschia claudopus CIRM-BRFM 2984 isolated from oak limbs.</title>
        <authorList>
            <person name="Navarro D."/>
            <person name="Drula E."/>
            <person name="Chaduli D."/>
            <person name="Cazenave R."/>
            <person name="Ahrendt S."/>
            <person name="Wang J."/>
            <person name="Lipzen A."/>
            <person name="Daum C."/>
            <person name="Barry K."/>
            <person name="Grigoriev I.V."/>
            <person name="Favel A."/>
            <person name="Rosso M.N."/>
            <person name="Martin F."/>
        </authorList>
    </citation>
    <scope>NUCLEOTIDE SEQUENCE [LARGE SCALE GENOMIC DNA]</scope>
    <source>
        <strain evidence="3 4">CIRM-BRFM 2984</strain>
    </source>
</reference>
<dbReference type="EMBL" id="JAWWNJ010000132">
    <property type="protein sequence ID" value="KAK6985110.1"/>
    <property type="molecule type" value="Genomic_DNA"/>
</dbReference>
<evidence type="ECO:0000256" key="1">
    <source>
        <dbReference type="SAM" id="MobiDB-lite"/>
    </source>
</evidence>
<dbReference type="SMART" id="SM00317">
    <property type="entry name" value="SET"/>
    <property type="match status" value="1"/>
</dbReference>
<dbReference type="InterPro" id="IPR001214">
    <property type="entry name" value="SET_dom"/>
</dbReference>